<feature type="domain" description="Rhodanese" evidence="3">
    <location>
        <begin position="203"/>
        <end position="287"/>
    </location>
</feature>
<keyword evidence="2" id="KW-0677">Repeat</keyword>
<dbReference type="CDD" id="cd01448">
    <property type="entry name" value="TST_Repeat_1"/>
    <property type="match status" value="1"/>
</dbReference>
<feature type="domain" description="Rhodanese" evidence="3">
    <location>
        <begin position="47"/>
        <end position="141"/>
    </location>
</feature>
<reference evidence="4 5" key="1">
    <citation type="submission" date="2016-10" db="EMBL/GenBank/DDBJ databases">
        <authorList>
            <person name="de Groot N.N."/>
        </authorList>
    </citation>
    <scope>NUCLEOTIDE SEQUENCE [LARGE SCALE GENOMIC DNA]</scope>
    <source>
        <strain evidence="4 5">DSM 44215</strain>
    </source>
</reference>
<dbReference type="InterPro" id="IPR036873">
    <property type="entry name" value="Rhodanese-like_dom_sf"/>
</dbReference>
<dbReference type="Proteomes" id="UP000183180">
    <property type="component" value="Unassembled WGS sequence"/>
</dbReference>
<evidence type="ECO:0000256" key="1">
    <source>
        <dbReference type="ARBA" id="ARBA00022679"/>
    </source>
</evidence>
<dbReference type="Gene3D" id="3.40.250.10">
    <property type="entry name" value="Rhodanese-like domain"/>
    <property type="match status" value="2"/>
</dbReference>
<dbReference type="GO" id="GO:0004792">
    <property type="term" value="F:thiosulfate-cyanide sulfurtransferase activity"/>
    <property type="evidence" value="ECO:0007669"/>
    <property type="project" value="TreeGrafter"/>
</dbReference>
<keyword evidence="4" id="KW-0670">Pyruvate</keyword>
<dbReference type="OrthoDB" id="9770030at2"/>
<dbReference type="PROSITE" id="PS50206">
    <property type="entry name" value="RHODANESE_3"/>
    <property type="match status" value="2"/>
</dbReference>
<sequence length="293" mass="30605">MTVADSALVSAEWLRRHADSTIILDASVERSVDDNGQTVFAPGDAVFRAAHIPGARFADLFATFSDPDAPVAFTRPTIDQMAAAAALLGITPSDDIVVYDQLSGAYAARVWLVLRSFGFEHAKVLDGGFARWTQLDHPVAAGDAPAPAAGGPDVVALRDLTGPAFADLIEVHDVAVSQASSTTIVCALREPDYTGESGGERPGHIPGSLSVPFPDLLNDDGTFSTERTRKALQSAGIGADTEVIVYCGGGINAAGAALAFAEAGYPLPRVYDGSLSEWRAHPELPLVTGPLPR</sequence>
<dbReference type="InterPro" id="IPR001763">
    <property type="entry name" value="Rhodanese-like_dom"/>
</dbReference>
<name>A0A1H2LCR5_9ACTN</name>
<proteinExistence type="predicted"/>
<dbReference type="SMART" id="SM00450">
    <property type="entry name" value="RHOD"/>
    <property type="match status" value="2"/>
</dbReference>
<evidence type="ECO:0000313" key="5">
    <source>
        <dbReference type="Proteomes" id="UP000183180"/>
    </source>
</evidence>
<dbReference type="PANTHER" id="PTHR11364:SF27">
    <property type="entry name" value="SULFURTRANSFERASE"/>
    <property type="match status" value="1"/>
</dbReference>
<evidence type="ECO:0000259" key="3">
    <source>
        <dbReference type="PROSITE" id="PS50206"/>
    </source>
</evidence>
<dbReference type="AlphaFoldDB" id="A0A1H2LCR5"/>
<evidence type="ECO:0000313" key="4">
    <source>
        <dbReference type="EMBL" id="SDU78604.1"/>
    </source>
</evidence>
<protein>
    <submittedName>
        <fullName evidence="4">Thiosulfate/3-mercaptopyruvate sulfurtransferase</fullName>
    </submittedName>
</protein>
<evidence type="ECO:0000256" key="2">
    <source>
        <dbReference type="ARBA" id="ARBA00022737"/>
    </source>
</evidence>
<keyword evidence="1 4" id="KW-0808">Transferase</keyword>
<dbReference type="STRING" id="158898.SAMN04488548_13648"/>
<dbReference type="SUPFAM" id="SSF52821">
    <property type="entry name" value="Rhodanese/Cell cycle control phosphatase"/>
    <property type="match status" value="2"/>
</dbReference>
<dbReference type="InterPro" id="IPR045078">
    <property type="entry name" value="TST/MPST-like"/>
</dbReference>
<dbReference type="PANTHER" id="PTHR11364">
    <property type="entry name" value="THIOSULFATE SULFERTANSFERASE"/>
    <property type="match status" value="1"/>
</dbReference>
<dbReference type="RefSeq" id="WP_074853393.1">
    <property type="nucleotide sequence ID" value="NZ_FNLM01000036.1"/>
</dbReference>
<dbReference type="EMBL" id="FNLM01000036">
    <property type="protein sequence ID" value="SDU78604.1"/>
    <property type="molecule type" value="Genomic_DNA"/>
</dbReference>
<gene>
    <name evidence="4" type="ORF">SAMN04488548_13648</name>
</gene>
<organism evidence="4 5">
    <name type="scientific">Gordonia westfalica</name>
    <dbReference type="NCBI Taxonomy" id="158898"/>
    <lineage>
        <taxon>Bacteria</taxon>
        <taxon>Bacillati</taxon>
        <taxon>Actinomycetota</taxon>
        <taxon>Actinomycetes</taxon>
        <taxon>Mycobacteriales</taxon>
        <taxon>Gordoniaceae</taxon>
        <taxon>Gordonia</taxon>
    </lineage>
</organism>
<accession>A0A1H2LCR5</accession>
<dbReference type="Pfam" id="PF00581">
    <property type="entry name" value="Rhodanese"/>
    <property type="match status" value="2"/>
</dbReference>